<gene>
    <name evidence="8" type="ORF">LELG_01564</name>
</gene>
<feature type="transmembrane region" description="Helical" evidence="6">
    <location>
        <begin position="240"/>
        <end position="260"/>
    </location>
</feature>
<keyword evidence="2 5" id="KW-0812">Transmembrane</keyword>
<dbReference type="SMART" id="SM00724">
    <property type="entry name" value="TLC"/>
    <property type="match status" value="1"/>
</dbReference>
<name>A5DW28_LODEL</name>
<dbReference type="STRING" id="379508.A5DW28"/>
<proteinExistence type="predicted"/>
<dbReference type="PROSITE" id="PS50922">
    <property type="entry name" value="TLC"/>
    <property type="match status" value="1"/>
</dbReference>
<evidence type="ECO:0000256" key="3">
    <source>
        <dbReference type="ARBA" id="ARBA00022989"/>
    </source>
</evidence>
<dbReference type="GO" id="GO:0016020">
    <property type="term" value="C:membrane"/>
    <property type="evidence" value="ECO:0007669"/>
    <property type="project" value="UniProtKB-SubCell"/>
</dbReference>
<keyword evidence="4 5" id="KW-0472">Membrane</keyword>
<dbReference type="InterPro" id="IPR006634">
    <property type="entry name" value="TLC-dom"/>
</dbReference>
<dbReference type="Proteomes" id="UP000001996">
    <property type="component" value="Unassembled WGS sequence"/>
</dbReference>
<dbReference type="OMA" id="MPVYYSH"/>
<dbReference type="GO" id="GO:0055088">
    <property type="term" value="P:lipid homeostasis"/>
    <property type="evidence" value="ECO:0007669"/>
    <property type="project" value="TreeGrafter"/>
</dbReference>
<dbReference type="OrthoDB" id="10266980at2759"/>
<dbReference type="FunCoup" id="A5DW28">
    <property type="interactions" value="77"/>
</dbReference>
<reference evidence="8 9" key="1">
    <citation type="journal article" date="2009" name="Nature">
        <title>Evolution of pathogenicity and sexual reproduction in eight Candida genomes.</title>
        <authorList>
            <person name="Butler G."/>
            <person name="Rasmussen M.D."/>
            <person name="Lin M.F."/>
            <person name="Santos M.A."/>
            <person name="Sakthikumar S."/>
            <person name="Munro C.A."/>
            <person name="Rheinbay E."/>
            <person name="Grabherr M."/>
            <person name="Forche A."/>
            <person name="Reedy J.L."/>
            <person name="Agrafioti I."/>
            <person name="Arnaud M.B."/>
            <person name="Bates S."/>
            <person name="Brown A.J."/>
            <person name="Brunke S."/>
            <person name="Costanzo M.C."/>
            <person name="Fitzpatrick D.A."/>
            <person name="de Groot P.W."/>
            <person name="Harris D."/>
            <person name="Hoyer L.L."/>
            <person name="Hube B."/>
            <person name="Klis F.M."/>
            <person name="Kodira C."/>
            <person name="Lennard N."/>
            <person name="Logue M.E."/>
            <person name="Martin R."/>
            <person name="Neiman A.M."/>
            <person name="Nikolaou E."/>
            <person name="Quail M.A."/>
            <person name="Quinn J."/>
            <person name="Santos M.C."/>
            <person name="Schmitzberger F.F."/>
            <person name="Sherlock G."/>
            <person name="Shah P."/>
            <person name="Silverstein K.A."/>
            <person name="Skrzypek M.S."/>
            <person name="Soll D."/>
            <person name="Staggs R."/>
            <person name="Stansfield I."/>
            <person name="Stumpf M.P."/>
            <person name="Sudbery P.E."/>
            <person name="Srikantha T."/>
            <person name="Zeng Q."/>
            <person name="Berman J."/>
            <person name="Berriman M."/>
            <person name="Heitman J."/>
            <person name="Gow N.A."/>
            <person name="Lorenz M.C."/>
            <person name="Birren B.W."/>
            <person name="Kellis M."/>
            <person name="Cuomo C.A."/>
        </authorList>
    </citation>
    <scope>NUCLEOTIDE SEQUENCE [LARGE SCALE GENOMIC DNA]</scope>
    <source>
        <strain evidence="9">ATCC 11503 / BCRC 21390 / CBS 2605 / JCM 1781 / NBRC 1676 / NRRL YB-4239</strain>
    </source>
</reference>
<dbReference type="PANTHER" id="PTHR13439">
    <property type="entry name" value="CT120 PROTEIN"/>
    <property type="match status" value="1"/>
</dbReference>
<evidence type="ECO:0000256" key="4">
    <source>
        <dbReference type="ARBA" id="ARBA00023136"/>
    </source>
</evidence>
<comment type="subcellular location">
    <subcellularLocation>
        <location evidence="1">Membrane</location>
        <topology evidence="1">Multi-pass membrane protein</topology>
    </subcellularLocation>
</comment>
<keyword evidence="3 6" id="KW-1133">Transmembrane helix</keyword>
<feature type="transmembrane region" description="Helical" evidence="6">
    <location>
        <begin position="144"/>
        <end position="162"/>
    </location>
</feature>
<feature type="transmembrane region" description="Helical" evidence="6">
    <location>
        <begin position="73"/>
        <end position="93"/>
    </location>
</feature>
<dbReference type="HOGENOM" id="CLU_034597_0_1_1"/>
<dbReference type="GO" id="GO:0005783">
    <property type="term" value="C:endoplasmic reticulum"/>
    <property type="evidence" value="ECO:0007669"/>
    <property type="project" value="TreeGrafter"/>
</dbReference>
<sequence length="287" mass="32494">MSLLFPTVILDPFEKYRPFPENPTNLIEAHWHEIAASFAFYFVVQNFTRPVAKAFMKDKYTLLSKGVQADFDVHVTSMVQCVVSIVLLVIHLGNPHFQNRLNDPVGSLLGTTPFGAMTCAVTTGYFIWDLYVCLRYYSIFGPGFLFHAIAAMFAFACGFIPYCQPWAGAFLTFELSTPFVNLNWFASHLPAGTFSEKFIVINGLSLIIVFFFVRIVWGLYAISQMAVDMLSSLDQVNKLVPLVILSTNSLLNVLNMYWFYKMIRIAKKKARGVKSTRQAAKEAEKIE</sequence>
<dbReference type="GeneID" id="5234236"/>
<feature type="transmembrane region" description="Helical" evidence="6">
    <location>
        <begin position="168"/>
        <end position="186"/>
    </location>
</feature>
<organism evidence="8 9">
    <name type="scientific">Lodderomyces elongisporus (strain ATCC 11503 / CBS 2605 / JCM 1781 / NBRC 1676 / NRRL YB-4239)</name>
    <name type="common">Yeast</name>
    <name type="synonym">Saccharomyces elongisporus</name>
    <dbReference type="NCBI Taxonomy" id="379508"/>
    <lineage>
        <taxon>Eukaryota</taxon>
        <taxon>Fungi</taxon>
        <taxon>Dikarya</taxon>
        <taxon>Ascomycota</taxon>
        <taxon>Saccharomycotina</taxon>
        <taxon>Pichiomycetes</taxon>
        <taxon>Debaryomycetaceae</taxon>
        <taxon>Candida/Lodderomyces clade</taxon>
        <taxon>Lodderomyces</taxon>
    </lineage>
</organism>
<feature type="domain" description="TLC" evidence="7">
    <location>
        <begin position="66"/>
        <end position="271"/>
    </location>
</feature>
<dbReference type="VEuPathDB" id="FungiDB:LELG_01564"/>
<evidence type="ECO:0000256" key="2">
    <source>
        <dbReference type="ARBA" id="ARBA00022692"/>
    </source>
</evidence>
<protein>
    <recommendedName>
        <fullName evidence="7">TLC domain-containing protein</fullName>
    </recommendedName>
</protein>
<dbReference type="AlphaFoldDB" id="A5DW28"/>
<feature type="transmembrane region" description="Helical" evidence="6">
    <location>
        <begin position="34"/>
        <end position="52"/>
    </location>
</feature>
<evidence type="ECO:0000313" key="8">
    <source>
        <dbReference type="EMBL" id="EDK43386.1"/>
    </source>
</evidence>
<dbReference type="eggNOG" id="KOG4561">
    <property type="taxonomic scope" value="Eukaryota"/>
</dbReference>
<dbReference type="PANTHER" id="PTHR13439:SF0">
    <property type="entry name" value="TOPOISOMERASE I DAMAGE AFFECTED PROTEIN 4"/>
    <property type="match status" value="1"/>
</dbReference>
<feature type="transmembrane region" description="Helical" evidence="6">
    <location>
        <begin position="198"/>
        <end position="220"/>
    </location>
</feature>
<dbReference type="EMBL" id="CH981525">
    <property type="protein sequence ID" value="EDK43386.1"/>
    <property type="molecule type" value="Genomic_DNA"/>
</dbReference>
<dbReference type="InParanoid" id="A5DW28"/>
<evidence type="ECO:0000259" key="7">
    <source>
        <dbReference type="PROSITE" id="PS50922"/>
    </source>
</evidence>
<dbReference type="KEGG" id="lel:PVL30_001534"/>
<evidence type="ECO:0000313" key="9">
    <source>
        <dbReference type="Proteomes" id="UP000001996"/>
    </source>
</evidence>
<dbReference type="InterPro" id="IPR050846">
    <property type="entry name" value="TLCD"/>
</dbReference>
<accession>A5DW28</accession>
<evidence type="ECO:0000256" key="1">
    <source>
        <dbReference type="ARBA" id="ARBA00004141"/>
    </source>
</evidence>
<feature type="transmembrane region" description="Helical" evidence="6">
    <location>
        <begin position="113"/>
        <end position="132"/>
    </location>
</feature>
<evidence type="ECO:0000256" key="5">
    <source>
        <dbReference type="PROSITE-ProRule" id="PRU00205"/>
    </source>
</evidence>
<dbReference type="Pfam" id="PF03798">
    <property type="entry name" value="TRAM_LAG1_CLN8"/>
    <property type="match status" value="1"/>
</dbReference>
<keyword evidence="9" id="KW-1185">Reference proteome</keyword>
<evidence type="ECO:0000256" key="6">
    <source>
        <dbReference type="SAM" id="Phobius"/>
    </source>
</evidence>